<dbReference type="InParanoid" id="A0A0H2RVF6"/>
<organism evidence="2 3">
    <name type="scientific">Schizopora paradoxa</name>
    <dbReference type="NCBI Taxonomy" id="27342"/>
    <lineage>
        <taxon>Eukaryota</taxon>
        <taxon>Fungi</taxon>
        <taxon>Dikarya</taxon>
        <taxon>Basidiomycota</taxon>
        <taxon>Agaricomycotina</taxon>
        <taxon>Agaricomycetes</taxon>
        <taxon>Hymenochaetales</taxon>
        <taxon>Schizoporaceae</taxon>
        <taxon>Schizopora</taxon>
    </lineage>
</organism>
<reference evidence="2 3" key="1">
    <citation type="submission" date="2015-04" db="EMBL/GenBank/DDBJ databases">
        <title>Complete genome sequence of Schizopora paradoxa KUC8140, a cosmopolitan wood degrader in East Asia.</title>
        <authorList>
            <consortium name="DOE Joint Genome Institute"/>
            <person name="Min B."/>
            <person name="Park H."/>
            <person name="Jang Y."/>
            <person name="Kim J.-J."/>
            <person name="Kim K.H."/>
            <person name="Pangilinan J."/>
            <person name="Lipzen A."/>
            <person name="Riley R."/>
            <person name="Grigoriev I.V."/>
            <person name="Spatafora J.W."/>
            <person name="Choi I.-G."/>
        </authorList>
    </citation>
    <scope>NUCLEOTIDE SEQUENCE [LARGE SCALE GENOMIC DNA]</scope>
    <source>
        <strain evidence="2 3">KUC8140</strain>
    </source>
</reference>
<dbReference type="OrthoDB" id="3268838at2759"/>
<feature type="region of interest" description="Disordered" evidence="1">
    <location>
        <begin position="500"/>
        <end position="581"/>
    </location>
</feature>
<evidence type="ECO:0000313" key="2">
    <source>
        <dbReference type="EMBL" id="KLO08811.1"/>
    </source>
</evidence>
<name>A0A0H2RVF6_9AGAM</name>
<keyword evidence="3" id="KW-1185">Reference proteome</keyword>
<gene>
    <name evidence="2" type="ORF">SCHPADRAFT_893578</name>
</gene>
<sequence length="879" mass="99310">MARTVLERGIPALSAAPFGIKSRAESKPSAPPHFSASLTFQLRVLFDILNMPEITESTSGPESLKLHNIWADPTDDDISFALQQPSESNVQTRAHLVQRLDTKIDFIRGGRSAATRHNLFPPPAVLEAIGGSIENLTLRGATGNPRNIILWFDKAYCQIQLYTHVLPLICNLDDFYSVLCKLPKEFRYKIGVAFELGRYIVVFTTLDLLIGVHWAVHITDLPTDHIDVYKTPEQFIACLLHWMQRRREGETTGMKLRKQAVATLIRRECHVFAGVGVYTVGEVFHLAGLSLFMTESELFTDESRVGRLLGAMYTWAHQAHTVHTAFVCSKVRGWKICPTFEDKQEWYKFTNVQCKERVDCSARRHRLYEEFKHGATVERLKHSQLHDVFEPMDIITAFSDMPSLLEVVFGPELSHAFRHELEASMHKPTQVCNEELKDIIERKFIPFFRAGAYETLTLPSNALRARWVPTRLYKIDGKFAWTILPLAQCQIPEPKVDKSAVEQTSTLDQFRESSKAVELDSESESDEEEYAGDDEDKDEDDVPDPDEPKKKKKETQAQQKTSLKRKGKAPSTGKKTKKLISIQKYGQGRRSTIVSCDESLRLKKTHKKFSRNSLVHNTGPLDFTGTAHRIARTGVKNNDDPIVLLLPGDYRAGQRYGDRLLKQLFSNGRKLNRSGIIFKSVEDFKNKLHDAQHSPIFLEADAYLSKIMKERGIFNWISSIQAIRLGDAEESEGDLEDPAVDVDDSEEEEDSDSDDDDDLLKVLIDGEIAETSRVMDGNASDNDTAPPLLAFATENLNDDIEIKTAPDGRQIKKLKNRSQLALMARETSFLRARPAKKKKDGALKRRRSMSADEQAVLEGQAFGLLKEEACAVVGGLRQR</sequence>
<dbReference type="AlphaFoldDB" id="A0A0H2RVF6"/>
<protein>
    <submittedName>
        <fullName evidence="2">Uncharacterized protein</fullName>
    </submittedName>
</protein>
<feature type="compositionally biased region" description="Acidic residues" evidence="1">
    <location>
        <begin position="519"/>
        <end position="545"/>
    </location>
</feature>
<feature type="region of interest" description="Disordered" evidence="1">
    <location>
        <begin position="728"/>
        <end position="757"/>
    </location>
</feature>
<proteinExistence type="predicted"/>
<accession>A0A0H2RVF6</accession>
<feature type="compositionally biased region" description="Basic and acidic residues" evidence="1">
    <location>
        <begin position="509"/>
        <end position="518"/>
    </location>
</feature>
<evidence type="ECO:0000256" key="1">
    <source>
        <dbReference type="SAM" id="MobiDB-lite"/>
    </source>
</evidence>
<dbReference type="EMBL" id="KQ086076">
    <property type="protein sequence ID" value="KLO08811.1"/>
    <property type="molecule type" value="Genomic_DNA"/>
</dbReference>
<dbReference type="Proteomes" id="UP000053477">
    <property type="component" value="Unassembled WGS sequence"/>
</dbReference>
<evidence type="ECO:0000313" key="3">
    <source>
        <dbReference type="Proteomes" id="UP000053477"/>
    </source>
</evidence>
<feature type="compositionally biased region" description="Basic residues" evidence="1">
    <location>
        <begin position="562"/>
        <end position="578"/>
    </location>
</feature>